<dbReference type="UniPathway" id="UPA00232"/>
<dbReference type="Pfam" id="PF01494">
    <property type="entry name" value="FAD_binding_3"/>
    <property type="match status" value="1"/>
</dbReference>
<dbReference type="GO" id="GO:0008682">
    <property type="term" value="F:3-demethoxyubiquinol 3-hydroxylase activity"/>
    <property type="evidence" value="ECO:0007669"/>
    <property type="project" value="TreeGrafter"/>
</dbReference>
<dbReference type="STRING" id="1260251.SPISAL_05660"/>
<dbReference type="InterPro" id="IPR018168">
    <property type="entry name" value="Ubi_Hdrlase_CS"/>
</dbReference>
<gene>
    <name evidence="9" type="primary">ubiF</name>
    <name evidence="9" type="synonym">yleB</name>
    <name evidence="9" type="ORF">FKY71_00550</name>
</gene>
<dbReference type="PANTHER" id="PTHR43876">
    <property type="entry name" value="UBIQUINONE BIOSYNTHESIS MONOOXYGENASE COQ6, MITOCHONDRIAL"/>
    <property type="match status" value="1"/>
</dbReference>
<accession>A0A540VWG0</accession>
<sequence length="392" mass="42044">MESNGVLVVGGGMVGAALAVDLGRRGIPVRVLEAHPPKPLTGDEPLRLRVSALNRRSISYLEEIGAWSALQPGRLADFDEVLTWDVSGSGRLHFSAQELGLERLGVFIENEHLQATLLDVARSQSAVQLDAPAPALDIEPGDSGPRLELAGEGALDPGLVVAADGAASPLRDAAGIRVWEGDYGQHAVVATVDPEPAAARRTWQRFTPEGPQALLPLAGGAASLVWYVRPAKARELLALPEADFVRALEDAMPVELGRIAHLYGRASFPIRRLHARRYWRGNLALVGDAAHVIHPLAGQGVNLGLRDARALAEQIAEAHRLGLPLAHPPLLSAYERARRPDNQLMQSTMTAFHVGFTAPIGPLAPLRGWGIGLADRGGWLKRRVLRYALDGQ</sequence>
<evidence type="ECO:0000256" key="6">
    <source>
        <dbReference type="ARBA" id="ARBA00023002"/>
    </source>
</evidence>
<dbReference type="EMBL" id="VIFK01000001">
    <property type="protein sequence ID" value="TQF01101.1"/>
    <property type="molecule type" value="Genomic_DNA"/>
</dbReference>
<evidence type="ECO:0000256" key="5">
    <source>
        <dbReference type="ARBA" id="ARBA00022827"/>
    </source>
</evidence>
<evidence type="ECO:0000313" key="10">
    <source>
        <dbReference type="Proteomes" id="UP000315400"/>
    </source>
</evidence>
<dbReference type="AlphaFoldDB" id="A0A540VWG0"/>
<comment type="caution">
    <text evidence="9">The sequence shown here is derived from an EMBL/GenBank/DDBJ whole genome shotgun (WGS) entry which is preliminary data.</text>
</comment>
<evidence type="ECO:0000256" key="7">
    <source>
        <dbReference type="ARBA" id="ARBA00023033"/>
    </source>
</evidence>
<evidence type="ECO:0000256" key="3">
    <source>
        <dbReference type="ARBA" id="ARBA00005349"/>
    </source>
</evidence>
<dbReference type="PRINTS" id="PR00420">
    <property type="entry name" value="RNGMNOXGNASE"/>
</dbReference>
<evidence type="ECO:0000256" key="2">
    <source>
        <dbReference type="ARBA" id="ARBA00004749"/>
    </source>
</evidence>
<dbReference type="InterPro" id="IPR036188">
    <property type="entry name" value="FAD/NAD-bd_sf"/>
</dbReference>
<comment type="pathway">
    <text evidence="2">Cofactor biosynthesis; ubiquinone biosynthesis.</text>
</comment>
<name>A0A540VWG0_9GAMM</name>
<comment type="cofactor">
    <cofactor evidence="1">
        <name>FAD</name>
        <dbReference type="ChEBI" id="CHEBI:57692"/>
    </cofactor>
</comment>
<dbReference type="InterPro" id="IPR051205">
    <property type="entry name" value="UbiH/COQ6_monooxygenase"/>
</dbReference>
<evidence type="ECO:0000313" key="9">
    <source>
        <dbReference type="EMBL" id="TQF01101.1"/>
    </source>
</evidence>
<protein>
    <submittedName>
        <fullName evidence="9">2-octaprenyl-3-methyl-6-methoxy-1,4-benzoquinol hydroxylase</fullName>
    </submittedName>
</protein>
<comment type="similarity">
    <text evidence="3">Belongs to the UbiH/COQ6 family.</text>
</comment>
<evidence type="ECO:0000259" key="8">
    <source>
        <dbReference type="Pfam" id="PF01494"/>
    </source>
</evidence>
<reference evidence="9 10" key="1">
    <citation type="submission" date="2019-06" db="EMBL/GenBank/DDBJ databases">
        <title>Metagenome assembled Genome of Spiribacter salinus SL48-SHIP from the microbial mat of Salt Lake 48 (Novosibirsk region, Russia).</title>
        <authorList>
            <person name="Shipova A."/>
            <person name="Rozanov A.S."/>
            <person name="Bryanskaya A.V."/>
            <person name="Peltek S.E."/>
        </authorList>
    </citation>
    <scope>NUCLEOTIDE SEQUENCE [LARGE SCALE GENOMIC DNA]</scope>
    <source>
        <strain evidence="9">SL48-SHIP-2</strain>
    </source>
</reference>
<dbReference type="InterPro" id="IPR010971">
    <property type="entry name" value="UbiH/COQ6"/>
</dbReference>
<dbReference type="PANTHER" id="PTHR43876:SF10">
    <property type="entry name" value="3-DEMETHOXYUBIQUINOL 3-HYDROXYLASE"/>
    <property type="match status" value="1"/>
</dbReference>
<keyword evidence="5" id="KW-0274">FAD</keyword>
<dbReference type="Proteomes" id="UP000315400">
    <property type="component" value="Unassembled WGS sequence"/>
</dbReference>
<proteinExistence type="inferred from homology"/>
<dbReference type="NCBIfam" id="TIGR01988">
    <property type="entry name" value="Ubi-OHases"/>
    <property type="match status" value="1"/>
</dbReference>
<dbReference type="SUPFAM" id="SSF51905">
    <property type="entry name" value="FAD/NAD(P)-binding domain"/>
    <property type="match status" value="1"/>
</dbReference>
<dbReference type="GO" id="GO:0006744">
    <property type="term" value="P:ubiquinone biosynthetic process"/>
    <property type="evidence" value="ECO:0007669"/>
    <property type="project" value="UniProtKB-UniPathway"/>
</dbReference>
<dbReference type="Gene3D" id="3.50.50.60">
    <property type="entry name" value="FAD/NAD(P)-binding domain"/>
    <property type="match status" value="2"/>
</dbReference>
<evidence type="ECO:0000256" key="4">
    <source>
        <dbReference type="ARBA" id="ARBA00022630"/>
    </source>
</evidence>
<keyword evidence="7" id="KW-0503">Monooxygenase</keyword>
<keyword evidence="4" id="KW-0285">Flavoprotein</keyword>
<evidence type="ECO:0000256" key="1">
    <source>
        <dbReference type="ARBA" id="ARBA00001974"/>
    </source>
</evidence>
<organism evidence="9 10">
    <name type="scientific">Spiribacter salinus</name>
    <dbReference type="NCBI Taxonomy" id="1335746"/>
    <lineage>
        <taxon>Bacteria</taxon>
        <taxon>Pseudomonadati</taxon>
        <taxon>Pseudomonadota</taxon>
        <taxon>Gammaproteobacteria</taxon>
        <taxon>Chromatiales</taxon>
        <taxon>Ectothiorhodospiraceae</taxon>
        <taxon>Spiribacter</taxon>
    </lineage>
</organism>
<dbReference type="InterPro" id="IPR002938">
    <property type="entry name" value="FAD-bd"/>
</dbReference>
<dbReference type="GO" id="GO:0071949">
    <property type="term" value="F:FAD binding"/>
    <property type="evidence" value="ECO:0007669"/>
    <property type="project" value="InterPro"/>
</dbReference>
<feature type="domain" description="FAD-binding" evidence="8">
    <location>
        <begin position="6"/>
        <end position="342"/>
    </location>
</feature>
<dbReference type="PROSITE" id="PS01304">
    <property type="entry name" value="UBIH"/>
    <property type="match status" value="1"/>
</dbReference>
<keyword evidence="6" id="KW-0560">Oxidoreductase</keyword>